<keyword evidence="6" id="KW-0694">RNA-binding</keyword>
<dbReference type="InterPro" id="IPR002905">
    <property type="entry name" value="Trm1"/>
</dbReference>
<dbReference type="GO" id="GO:0160104">
    <property type="term" value="F:tRNA (guanine(26)-N2)-dimethyltransferase activity"/>
    <property type="evidence" value="ECO:0007669"/>
    <property type="project" value="UniProtKB-EC"/>
</dbReference>
<dbReference type="GO" id="GO:0000049">
    <property type="term" value="F:tRNA binding"/>
    <property type="evidence" value="ECO:0007669"/>
    <property type="project" value="UniProtKB-KW"/>
</dbReference>
<keyword evidence="3" id="KW-0808">Transferase</keyword>
<evidence type="ECO:0000256" key="5">
    <source>
        <dbReference type="ARBA" id="ARBA00022694"/>
    </source>
</evidence>
<dbReference type="Pfam" id="PF02005">
    <property type="entry name" value="TRM"/>
    <property type="match status" value="1"/>
</dbReference>
<dbReference type="Gene3D" id="3.40.50.150">
    <property type="entry name" value="Vaccinia Virus protein VP39"/>
    <property type="match status" value="1"/>
</dbReference>
<evidence type="ECO:0000256" key="6">
    <source>
        <dbReference type="ARBA" id="ARBA00022884"/>
    </source>
</evidence>
<accession>A0A381RWX7</accession>
<evidence type="ECO:0000313" key="8">
    <source>
        <dbReference type="EMBL" id="SUZ95518.1"/>
    </source>
</evidence>
<keyword evidence="4" id="KW-0949">S-adenosyl-L-methionine</keyword>
<reference evidence="8" key="1">
    <citation type="submission" date="2018-05" db="EMBL/GenBank/DDBJ databases">
        <authorList>
            <person name="Lanie J.A."/>
            <person name="Ng W.-L."/>
            <person name="Kazmierczak K.M."/>
            <person name="Andrzejewski T.M."/>
            <person name="Davidsen T.M."/>
            <person name="Wayne K.J."/>
            <person name="Tettelin H."/>
            <person name="Glass J.I."/>
            <person name="Rusch D."/>
            <person name="Podicherti R."/>
            <person name="Tsui H.-C.T."/>
            <person name="Winkler M.E."/>
        </authorList>
    </citation>
    <scope>NUCLEOTIDE SEQUENCE</scope>
</reference>
<evidence type="ECO:0000256" key="7">
    <source>
        <dbReference type="ARBA" id="ARBA00039099"/>
    </source>
</evidence>
<dbReference type="SUPFAM" id="SSF53335">
    <property type="entry name" value="S-adenosyl-L-methionine-dependent methyltransferases"/>
    <property type="match status" value="1"/>
</dbReference>
<dbReference type="InterPro" id="IPR029063">
    <property type="entry name" value="SAM-dependent_MTases_sf"/>
</dbReference>
<dbReference type="PANTHER" id="PTHR10631:SF3">
    <property type="entry name" value="TRNA (GUANINE(26)-N(2))-DIMETHYLTRANSFERASE"/>
    <property type="match status" value="1"/>
</dbReference>
<evidence type="ECO:0000256" key="3">
    <source>
        <dbReference type="ARBA" id="ARBA00022679"/>
    </source>
</evidence>
<dbReference type="InterPro" id="IPR042296">
    <property type="entry name" value="tRNA_met_Trm1_C"/>
</dbReference>
<keyword evidence="1" id="KW-0820">tRNA-binding</keyword>
<name>A0A381RWX7_9ZZZZ</name>
<organism evidence="8">
    <name type="scientific">marine metagenome</name>
    <dbReference type="NCBI Taxonomy" id="408172"/>
    <lineage>
        <taxon>unclassified sequences</taxon>
        <taxon>metagenomes</taxon>
        <taxon>ecological metagenomes</taxon>
    </lineage>
</organism>
<dbReference type="AlphaFoldDB" id="A0A381RWX7"/>
<dbReference type="GO" id="GO:0002940">
    <property type="term" value="P:tRNA N2-guanine methylation"/>
    <property type="evidence" value="ECO:0007669"/>
    <property type="project" value="TreeGrafter"/>
</dbReference>
<sequence>MAEGDAGGWPGVVHREGRTLMRLPNAPEITGQGPRAKGSGSVFHNPAMAGSRTRSVLLLRYAIEAGLLGDGAIYALDGLSATGLRARRWLNELPPDLVERMRVTIVDLDPSALAWAKGSHEEFPPAHGRGQINPVGGDLRSVVLESGRHWVDIDPYGSPVPFIDTAIQSLARSSVIEVSATDTAALTGSSRRPLLRRYGARVRTDRLAHDSGLRVLLATVARVAARHDRAIEPLLSVWDSHHLRVSTRVIRSVEAANRVEDGLGWRVHAPTAEEVGASMASGLHHGASLEQLPMNCLLPLNYPLDQSDSRFSGPLWVGAMGEASAMSSMTAERAIEACGPPAIENDPVGWTERDFELERRRVARSVRNISEEAGVIDTHHHIVVDDLSAWLGVGAPPSPRRMVEALRESGHRAGLTHYGRPSFRTDAPWEDVAGAARSLQPPM</sequence>
<dbReference type="PROSITE" id="PS51626">
    <property type="entry name" value="SAM_MT_TRM1"/>
    <property type="match status" value="1"/>
</dbReference>
<protein>
    <recommendedName>
        <fullName evidence="7">tRNA (guanine(26)-N(2))-dimethyltransferase</fullName>
        <ecNumber evidence="7">2.1.1.216</ecNumber>
    </recommendedName>
</protein>
<proteinExistence type="predicted"/>
<dbReference type="EC" id="2.1.1.216" evidence="7"/>
<dbReference type="EMBL" id="UINC01002332">
    <property type="protein sequence ID" value="SUZ95518.1"/>
    <property type="molecule type" value="Genomic_DNA"/>
</dbReference>
<evidence type="ECO:0000256" key="4">
    <source>
        <dbReference type="ARBA" id="ARBA00022691"/>
    </source>
</evidence>
<keyword evidence="5" id="KW-0819">tRNA processing</keyword>
<evidence type="ECO:0000256" key="1">
    <source>
        <dbReference type="ARBA" id="ARBA00022555"/>
    </source>
</evidence>
<gene>
    <name evidence="8" type="ORF">METZ01_LOCUS48372</name>
</gene>
<dbReference type="PANTHER" id="PTHR10631">
    <property type="entry name" value="N 2 ,N 2 -DIMETHYLGUANOSINE TRNA METHYLTRANSFERASE"/>
    <property type="match status" value="1"/>
</dbReference>
<dbReference type="Gene3D" id="3.30.56.70">
    <property type="entry name" value="N2,N2-dimethylguanosine tRNA methyltransferase, C-terminal domain"/>
    <property type="match status" value="1"/>
</dbReference>
<evidence type="ECO:0000256" key="2">
    <source>
        <dbReference type="ARBA" id="ARBA00022603"/>
    </source>
</evidence>
<keyword evidence="2" id="KW-0489">Methyltransferase</keyword>